<comment type="subcellular location">
    <subcellularLocation>
        <location evidence="1">Membrane</location>
    </subcellularLocation>
</comment>
<evidence type="ECO:0000256" key="6">
    <source>
        <dbReference type="SAM" id="Phobius"/>
    </source>
</evidence>
<gene>
    <name evidence="7" type="ORF">CXG81DRAFT_23801</name>
</gene>
<dbReference type="OrthoDB" id="5620at2759"/>
<dbReference type="PANTHER" id="PTHR12668:SF53">
    <property type="entry name" value="TMEM14 PROTEIN HOMOLOG YJR085C"/>
    <property type="match status" value="1"/>
</dbReference>
<evidence type="ECO:0000256" key="3">
    <source>
        <dbReference type="ARBA" id="ARBA00022692"/>
    </source>
</evidence>
<dbReference type="AlphaFoldDB" id="A0A4P9XEF9"/>
<feature type="transmembrane region" description="Helical" evidence="6">
    <location>
        <begin position="29"/>
        <end position="47"/>
    </location>
</feature>
<dbReference type="GO" id="GO:0016020">
    <property type="term" value="C:membrane"/>
    <property type="evidence" value="ECO:0007669"/>
    <property type="project" value="UniProtKB-SubCell"/>
</dbReference>
<protein>
    <recommendedName>
        <fullName evidence="9">TMEM14-domain-containing protein</fullName>
    </recommendedName>
</protein>
<dbReference type="InterPro" id="IPR005349">
    <property type="entry name" value="TMEM14"/>
</dbReference>
<keyword evidence="8" id="KW-1185">Reference proteome</keyword>
<evidence type="ECO:0000256" key="5">
    <source>
        <dbReference type="ARBA" id="ARBA00023136"/>
    </source>
</evidence>
<keyword evidence="5 6" id="KW-0472">Membrane</keyword>
<proteinExistence type="inferred from homology"/>
<evidence type="ECO:0008006" key="9">
    <source>
        <dbReference type="Google" id="ProtNLM"/>
    </source>
</evidence>
<sequence>MSQHPAYTIGGLAALGGTIGYLRRGSRPSLIAGWTLGSLFVLSGYLIQTNGNYGFELATASSALMLAAMAPRAMKSLAPVPLGLMTLGLASSVYYGRKLAAYY</sequence>
<dbReference type="PANTHER" id="PTHR12668">
    <property type="entry name" value="TRANSMEMBRANE PROTEIN 14, 15"/>
    <property type="match status" value="1"/>
</dbReference>
<dbReference type="Proteomes" id="UP000274922">
    <property type="component" value="Unassembled WGS sequence"/>
</dbReference>
<dbReference type="EMBL" id="ML014121">
    <property type="protein sequence ID" value="RKP03540.1"/>
    <property type="molecule type" value="Genomic_DNA"/>
</dbReference>
<evidence type="ECO:0000313" key="8">
    <source>
        <dbReference type="Proteomes" id="UP000274922"/>
    </source>
</evidence>
<organism evidence="7 8">
    <name type="scientific">Caulochytrium protostelioides</name>
    <dbReference type="NCBI Taxonomy" id="1555241"/>
    <lineage>
        <taxon>Eukaryota</taxon>
        <taxon>Fungi</taxon>
        <taxon>Fungi incertae sedis</taxon>
        <taxon>Chytridiomycota</taxon>
        <taxon>Chytridiomycota incertae sedis</taxon>
        <taxon>Chytridiomycetes</taxon>
        <taxon>Caulochytriales</taxon>
        <taxon>Caulochytriaceae</taxon>
        <taxon>Caulochytrium</taxon>
    </lineage>
</organism>
<evidence type="ECO:0000256" key="1">
    <source>
        <dbReference type="ARBA" id="ARBA00004370"/>
    </source>
</evidence>
<evidence type="ECO:0000256" key="4">
    <source>
        <dbReference type="ARBA" id="ARBA00022989"/>
    </source>
</evidence>
<evidence type="ECO:0000313" key="7">
    <source>
        <dbReference type="EMBL" id="RKP03540.1"/>
    </source>
</evidence>
<evidence type="ECO:0000256" key="2">
    <source>
        <dbReference type="ARBA" id="ARBA00007590"/>
    </source>
</evidence>
<name>A0A4P9XEF9_9FUNG</name>
<keyword evidence="3 6" id="KW-0812">Transmembrane</keyword>
<keyword evidence="4 6" id="KW-1133">Transmembrane helix</keyword>
<dbReference type="Gene3D" id="1.10.10.1740">
    <property type="entry name" value="Transmembrane protein 14-like"/>
    <property type="match status" value="1"/>
</dbReference>
<accession>A0A4P9XEF9</accession>
<dbReference type="Pfam" id="PF03647">
    <property type="entry name" value="Tmemb_14"/>
    <property type="match status" value="1"/>
</dbReference>
<feature type="transmembrane region" description="Helical" evidence="6">
    <location>
        <begin position="6"/>
        <end position="22"/>
    </location>
</feature>
<dbReference type="InterPro" id="IPR044890">
    <property type="entry name" value="TMEM14_sf"/>
</dbReference>
<comment type="similarity">
    <text evidence="2">Belongs to the TMEM14 family.</text>
</comment>
<feature type="transmembrane region" description="Helical" evidence="6">
    <location>
        <begin position="77"/>
        <end position="96"/>
    </location>
</feature>
<reference evidence="8" key="1">
    <citation type="journal article" date="2018" name="Nat. Microbiol.">
        <title>Leveraging single-cell genomics to expand the fungal tree of life.</title>
        <authorList>
            <person name="Ahrendt S.R."/>
            <person name="Quandt C.A."/>
            <person name="Ciobanu D."/>
            <person name="Clum A."/>
            <person name="Salamov A."/>
            <person name="Andreopoulos B."/>
            <person name="Cheng J.F."/>
            <person name="Woyke T."/>
            <person name="Pelin A."/>
            <person name="Henrissat B."/>
            <person name="Reynolds N.K."/>
            <person name="Benny G.L."/>
            <person name="Smith M.E."/>
            <person name="James T.Y."/>
            <person name="Grigoriev I.V."/>
        </authorList>
    </citation>
    <scope>NUCLEOTIDE SEQUENCE [LARGE SCALE GENOMIC DNA]</scope>
    <source>
        <strain evidence="8">ATCC 52028</strain>
    </source>
</reference>